<comment type="similarity">
    <text evidence="7">Belongs to the TonB-dependent receptor family.</text>
</comment>
<dbReference type="InterPro" id="IPR039426">
    <property type="entry name" value="TonB-dep_rcpt-like"/>
</dbReference>
<comment type="subcellular location">
    <subcellularLocation>
        <location evidence="1 7">Cell outer membrane</location>
        <topology evidence="1 7">Multi-pass membrane protein</topology>
    </subcellularLocation>
</comment>
<evidence type="ECO:0000256" key="1">
    <source>
        <dbReference type="ARBA" id="ARBA00004571"/>
    </source>
</evidence>
<evidence type="ECO:0000256" key="7">
    <source>
        <dbReference type="PROSITE-ProRule" id="PRU01360"/>
    </source>
</evidence>
<evidence type="ECO:0000256" key="4">
    <source>
        <dbReference type="ARBA" id="ARBA00022692"/>
    </source>
</evidence>
<dbReference type="NCBIfam" id="TIGR04056">
    <property type="entry name" value="OMP_RagA_SusC"/>
    <property type="match status" value="1"/>
</dbReference>
<keyword evidence="6 7" id="KW-0998">Cell outer membrane</keyword>
<dbReference type="InterPro" id="IPR023996">
    <property type="entry name" value="TonB-dep_OMP_SusC/RagA"/>
</dbReference>
<accession>A0A6I0GWE5</accession>
<organism evidence="9 10">
    <name type="scientific">Phocaeicola vulgatus</name>
    <name type="common">Bacteroides vulgatus</name>
    <dbReference type="NCBI Taxonomy" id="821"/>
    <lineage>
        <taxon>Bacteria</taxon>
        <taxon>Pseudomonadati</taxon>
        <taxon>Bacteroidota</taxon>
        <taxon>Bacteroidia</taxon>
        <taxon>Bacteroidales</taxon>
        <taxon>Bacteroidaceae</taxon>
        <taxon>Phocaeicola</taxon>
    </lineage>
</organism>
<dbReference type="Gene3D" id="2.60.40.1120">
    <property type="entry name" value="Carboxypeptidase-like, regulatory domain"/>
    <property type="match status" value="1"/>
</dbReference>
<dbReference type="Proteomes" id="UP000441522">
    <property type="component" value="Unassembled WGS sequence"/>
</dbReference>
<evidence type="ECO:0000259" key="8">
    <source>
        <dbReference type="Pfam" id="PF07715"/>
    </source>
</evidence>
<name>A0A6I0GWE5_PHOVU</name>
<dbReference type="InterPro" id="IPR008969">
    <property type="entry name" value="CarboxyPept-like_regulatory"/>
</dbReference>
<evidence type="ECO:0000256" key="3">
    <source>
        <dbReference type="ARBA" id="ARBA00022452"/>
    </source>
</evidence>
<evidence type="ECO:0000313" key="9">
    <source>
        <dbReference type="EMBL" id="KAB3853548.1"/>
    </source>
</evidence>
<keyword evidence="3 7" id="KW-1134">Transmembrane beta strand</keyword>
<keyword evidence="4 7" id="KW-0812">Transmembrane</keyword>
<evidence type="ECO:0000313" key="10">
    <source>
        <dbReference type="Proteomes" id="UP000441522"/>
    </source>
</evidence>
<comment type="caution">
    <text evidence="9">The sequence shown here is derived from an EMBL/GenBank/DDBJ whole genome shotgun (WGS) entry which is preliminary data.</text>
</comment>
<dbReference type="NCBIfam" id="TIGR04057">
    <property type="entry name" value="SusC_RagA_signa"/>
    <property type="match status" value="1"/>
</dbReference>
<dbReference type="InterPro" id="IPR036942">
    <property type="entry name" value="Beta-barrel_TonB_sf"/>
</dbReference>
<dbReference type="SUPFAM" id="SSF56935">
    <property type="entry name" value="Porins"/>
    <property type="match status" value="1"/>
</dbReference>
<evidence type="ECO:0000256" key="6">
    <source>
        <dbReference type="ARBA" id="ARBA00023237"/>
    </source>
</evidence>
<dbReference type="EMBL" id="WCWW01000043">
    <property type="protein sequence ID" value="KAB3853548.1"/>
    <property type="molecule type" value="Genomic_DNA"/>
</dbReference>
<dbReference type="InterPro" id="IPR023997">
    <property type="entry name" value="TonB-dep_OMP_SusC/RagA_CS"/>
</dbReference>
<sequence>MKQKLILFVSFLFWGIGVAFSQIKVTGIVVDEQDEPVIGATIQIKGDKSKGTITDIDGKFKISAPQNAQLVVSFVGMQSEEVKVAPTMKITLHASSEMLEEVVVTGMVATDKRLFTGAADKLSASDVKIDGMADISRGLEGRSAGVSIQNISGTFGTAPKIRVRGATSIYGNSKPLWVVDGVIQDNVVDVGADDLSSGDAVTLISSAIAGLNPDDIESFQILKDGSATSIYGAKAMAGVIVITTKKGRQGNSSFSYTGEFTTRLKPNYRTFNIMNSQDQMGIYQELQEKGWLNFASVYRASSSGVYGKMYQLTHFYNPVTGQFGLSNTPEARAAYLRQAEFRNTDWFDLLFSNSLMMNHSVSMATGSEKSSSYISLSVMNDPGWMKQSKVSRYTANLNNTYNITKQLSFTGIANASYRRQQAPGTLGQSSDAVSGEVSRSFDINPYSYALNTSRTLDPKLNYMRNYADFNIFNELENNNISLNIVDLKFQGEFKWKHKTGIQVSFLGALKYSSVSQNHQIKDMSNQALAYRAMGDATIINANSWLYKDPEKPNTLPQSVLPKGGFYNKNEYKMLSYDFRLAATYNREFNETHILNSYAGAEVNSQERSSDWSEGWGMQYDNGELPFFDYLAFKRMRERNTNYYGVSNTVNRQIAFFATGTYSYKRRYTLTGTLRYEGSNRLGKARSARWLPTWNVAAAWNMHEEEFFKKLQPAFSYLTLKASYSLTADAGPTWVTNSRVVINSYNPWRPSAGVAESGLRISDLENSSLTYEKKHELNIGVDMGFLDNRINLAADWYKRNNFDLIGWTSTQGAGGQVNRMGNVASMKSHGFEFTLSTKNIKNKGFEWSTDLIFGLSKTEVTELNTRSFMFALISGSGFTREGYPHRGLFSIPFVGLDEQGFPIFEISDKNNRKVLVDKNNYGTLNFQEMEHLDFLKYEGPTDPTITGSFGNIFSIKNWKLNVFVTYSAGNKVRLDPVFRSTYNDLDATPKDFKNRWRVPGDEKRTNVPVISARRHHQLYSNLNLGYNAYNYSTVRVADGGFVRMKEISLTYSLPGSLLEGKLLKSASIKVQATNLFLIYSDKKLNGQDPEFFRSGGVSAPVPKQFTCTLRLGF</sequence>
<dbReference type="InterPro" id="IPR037066">
    <property type="entry name" value="Plug_dom_sf"/>
</dbReference>
<dbReference type="Gene3D" id="2.170.130.10">
    <property type="entry name" value="TonB-dependent receptor, plug domain"/>
    <property type="match status" value="1"/>
</dbReference>
<protein>
    <submittedName>
        <fullName evidence="9">SusC/RagA family TonB-linked outer membrane protein</fullName>
    </submittedName>
</protein>
<dbReference type="SUPFAM" id="SSF49464">
    <property type="entry name" value="Carboxypeptidase regulatory domain-like"/>
    <property type="match status" value="1"/>
</dbReference>
<feature type="domain" description="TonB-dependent receptor plug" evidence="8">
    <location>
        <begin position="115"/>
        <end position="239"/>
    </location>
</feature>
<dbReference type="PROSITE" id="PS52016">
    <property type="entry name" value="TONB_DEPENDENT_REC_3"/>
    <property type="match status" value="1"/>
</dbReference>
<reference evidence="9 10" key="1">
    <citation type="journal article" date="2019" name="Nat. Med.">
        <title>A library of human gut bacterial isolates paired with longitudinal multiomics data enables mechanistic microbiome research.</title>
        <authorList>
            <person name="Poyet M."/>
            <person name="Groussin M."/>
            <person name="Gibbons S.M."/>
            <person name="Avila-Pacheco J."/>
            <person name="Jiang X."/>
            <person name="Kearney S.M."/>
            <person name="Perrotta A.R."/>
            <person name="Berdy B."/>
            <person name="Zhao S."/>
            <person name="Lieberman T.D."/>
            <person name="Swanson P.K."/>
            <person name="Smith M."/>
            <person name="Roesemann S."/>
            <person name="Alexander J.E."/>
            <person name="Rich S.A."/>
            <person name="Livny J."/>
            <person name="Vlamakis H."/>
            <person name="Clish C."/>
            <person name="Bullock K."/>
            <person name="Deik A."/>
            <person name="Scott J."/>
            <person name="Pierce K.A."/>
            <person name="Xavier R.J."/>
            <person name="Alm E.J."/>
        </authorList>
    </citation>
    <scope>NUCLEOTIDE SEQUENCE [LARGE SCALE GENOMIC DNA]</scope>
    <source>
        <strain evidence="9 10">BIOML-A5</strain>
    </source>
</reference>
<dbReference type="Pfam" id="PF07715">
    <property type="entry name" value="Plug"/>
    <property type="match status" value="1"/>
</dbReference>
<evidence type="ECO:0000256" key="2">
    <source>
        <dbReference type="ARBA" id="ARBA00022448"/>
    </source>
</evidence>
<dbReference type="GO" id="GO:0009279">
    <property type="term" value="C:cell outer membrane"/>
    <property type="evidence" value="ECO:0007669"/>
    <property type="project" value="UniProtKB-SubCell"/>
</dbReference>
<dbReference type="InterPro" id="IPR012910">
    <property type="entry name" value="Plug_dom"/>
</dbReference>
<dbReference type="Pfam" id="PF13715">
    <property type="entry name" value="CarbopepD_reg_2"/>
    <property type="match status" value="1"/>
</dbReference>
<dbReference type="Gene3D" id="2.40.170.20">
    <property type="entry name" value="TonB-dependent receptor, beta-barrel domain"/>
    <property type="match status" value="1"/>
</dbReference>
<proteinExistence type="inferred from homology"/>
<evidence type="ECO:0000256" key="5">
    <source>
        <dbReference type="ARBA" id="ARBA00023136"/>
    </source>
</evidence>
<dbReference type="FunFam" id="2.60.40.1120:FF:000003">
    <property type="entry name" value="Outer membrane protein Omp121"/>
    <property type="match status" value="1"/>
</dbReference>
<keyword evidence="5 7" id="KW-0472">Membrane</keyword>
<gene>
    <name evidence="9" type="ORF">GAS29_16625</name>
</gene>
<keyword evidence="2 7" id="KW-0813">Transport</keyword>
<dbReference type="AlphaFoldDB" id="A0A6I0GWE5"/>
<dbReference type="RefSeq" id="WP_151849446.1">
    <property type="nucleotide sequence ID" value="NZ_JAUNZK010000003.1"/>
</dbReference>